<protein>
    <submittedName>
        <fullName evidence="1">Uncharacterized protein</fullName>
    </submittedName>
</protein>
<dbReference type="RefSeq" id="WP_170035071.1">
    <property type="nucleotide sequence ID" value="NZ_JABDTL010000001.1"/>
</dbReference>
<comment type="caution">
    <text evidence="1">The sequence shown here is derived from an EMBL/GenBank/DDBJ whole genome shotgun (WGS) entry which is preliminary data.</text>
</comment>
<dbReference type="AlphaFoldDB" id="A0A841H547"/>
<evidence type="ECO:0000313" key="1">
    <source>
        <dbReference type="EMBL" id="MBB6073160.1"/>
    </source>
</evidence>
<reference evidence="1 2" key="1">
    <citation type="submission" date="2020-08" db="EMBL/GenBank/DDBJ databases">
        <title>Genomic Encyclopedia of Type Strains, Phase IV (KMG-IV): sequencing the most valuable type-strain genomes for metagenomic binning, comparative biology and taxonomic classification.</title>
        <authorList>
            <person name="Goeker M."/>
        </authorList>
    </citation>
    <scope>NUCLEOTIDE SEQUENCE [LARGE SCALE GENOMIC DNA]</scope>
    <source>
        <strain evidence="1 2">DSM 29007</strain>
    </source>
</reference>
<dbReference type="EMBL" id="JACHIA010000021">
    <property type="protein sequence ID" value="MBB6073160.1"/>
    <property type="molecule type" value="Genomic_DNA"/>
</dbReference>
<sequence length="55" mass="5889">MKKLSLNVDTLRVQSFKVGETALDMPASPAAAALYGTSRCAYTDCTCPPYCVETV</sequence>
<proteinExistence type="predicted"/>
<keyword evidence="2" id="KW-1185">Reference proteome</keyword>
<evidence type="ECO:0000313" key="2">
    <source>
        <dbReference type="Proteomes" id="UP000582837"/>
    </source>
</evidence>
<name>A0A841H547_9BACT</name>
<dbReference type="Proteomes" id="UP000582837">
    <property type="component" value="Unassembled WGS sequence"/>
</dbReference>
<gene>
    <name evidence="1" type="ORF">HNQ61_004827</name>
</gene>
<accession>A0A841H547</accession>
<organism evidence="1 2">
    <name type="scientific">Longimicrobium terrae</name>
    <dbReference type="NCBI Taxonomy" id="1639882"/>
    <lineage>
        <taxon>Bacteria</taxon>
        <taxon>Pseudomonadati</taxon>
        <taxon>Gemmatimonadota</taxon>
        <taxon>Longimicrobiia</taxon>
        <taxon>Longimicrobiales</taxon>
        <taxon>Longimicrobiaceae</taxon>
        <taxon>Longimicrobium</taxon>
    </lineage>
</organism>